<evidence type="ECO:0000313" key="2">
    <source>
        <dbReference type="Proteomes" id="UP000342249"/>
    </source>
</evidence>
<reference evidence="1 2" key="1">
    <citation type="journal article" date="2019" name="Lett. Appl. Microbiol.">
        <title>A case of 'blown pack' spoilage of vacuum-packaged pork likely associated with Clostridium estertheticum in Canada.</title>
        <authorList>
            <person name="Zhang P."/>
            <person name="Ward P."/>
            <person name="McMullen L.M."/>
            <person name="Yang X."/>
        </authorList>
    </citation>
    <scope>NUCLEOTIDE SEQUENCE [LARGE SCALE GENOMIC DNA]</scope>
    <source>
        <strain evidence="1 2">MA19</strain>
    </source>
</reference>
<sequence length="84" mass="9948">MKIDIIGAVGSGNTTLSSRIAKEFHINCYQQDNIVLMDEYKWHHEFNNDRKQLISELLQCGLRYKRFKNANSVIKFCYNTYELK</sequence>
<gene>
    <name evidence="1" type="ORF">E4V82_12100</name>
</gene>
<protein>
    <submittedName>
        <fullName evidence="1">Uncharacterized protein</fullName>
    </submittedName>
</protein>
<accession>A0A5N7J278</accession>
<proteinExistence type="predicted"/>
<evidence type="ECO:0000313" key="1">
    <source>
        <dbReference type="EMBL" id="MPQ62847.1"/>
    </source>
</evidence>
<dbReference type="InterPro" id="IPR027417">
    <property type="entry name" value="P-loop_NTPase"/>
</dbReference>
<dbReference type="Proteomes" id="UP000342249">
    <property type="component" value="Unassembled WGS sequence"/>
</dbReference>
<organism evidence="1 2">
    <name type="scientific">Clostridium estertheticum</name>
    <dbReference type="NCBI Taxonomy" id="238834"/>
    <lineage>
        <taxon>Bacteria</taxon>
        <taxon>Bacillati</taxon>
        <taxon>Bacillota</taxon>
        <taxon>Clostridia</taxon>
        <taxon>Eubacteriales</taxon>
        <taxon>Clostridiaceae</taxon>
        <taxon>Clostridium</taxon>
    </lineage>
</organism>
<dbReference type="EMBL" id="SPSF01000032">
    <property type="protein sequence ID" value="MPQ62847.1"/>
    <property type="molecule type" value="Genomic_DNA"/>
</dbReference>
<dbReference type="SUPFAM" id="SSF52540">
    <property type="entry name" value="P-loop containing nucleoside triphosphate hydrolases"/>
    <property type="match status" value="1"/>
</dbReference>
<name>A0A5N7J278_9CLOT</name>
<comment type="caution">
    <text evidence="1">The sequence shown here is derived from an EMBL/GenBank/DDBJ whole genome shotgun (WGS) entry which is preliminary data.</text>
</comment>
<dbReference type="AlphaFoldDB" id="A0A5N7J278"/>
<dbReference type="Gene3D" id="3.40.50.300">
    <property type="entry name" value="P-loop containing nucleotide triphosphate hydrolases"/>
    <property type="match status" value="1"/>
</dbReference>
<dbReference type="RefSeq" id="WP_152752487.1">
    <property type="nucleotide sequence ID" value="NZ_SPSE01000033.1"/>
</dbReference>